<sequence>MLAINKIIQNEETVTNFLIAKNLLVNLENILCNKCDSEMKYYIKKERGKERKLLRCKRKGCQTTQSIRKNNSFWTYIDKNGRNNSGLSIGAQLELVYYWCQNIKQTTIISLTGRSHNTVCDWMNLCRDVPVRMFENRSKLGGLGIVIQVDECLLRGSRKNNKGRLRLADLPAENLNVDDDDDSENVNPLEHGARNYGKRLDGPWVFGLCDNKEGRYFVVQKRDKTTLHEIIQREVIAGSIIHSDGWSGYNGLSDHGYNHYVVNHSENFVDPISKAHTQRIESLWRPLRLKIVKNMCGTTPDLLPRYLIETWWRGINKSDTFNAFLRDMAQVF</sequence>
<organism evidence="2">
    <name type="scientific">Schizaphis graminum</name>
    <name type="common">Green bug aphid</name>
    <dbReference type="NCBI Taxonomy" id="13262"/>
    <lineage>
        <taxon>Eukaryota</taxon>
        <taxon>Metazoa</taxon>
        <taxon>Ecdysozoa</taxon>
        <taxon>Arthropoda</taxon>
        <taxon>Hexapoda</taxon>
        <taxon>Insecta</taxon>
        <taxon>Pterygota</taxon>
        <taxon>Neoptera</taxon>
        <taxon>Paraneoptera</taxon>
        <taxon>Hemiptera</taxon>
        <taxon>Sternorrhyncha</taxon>
        <taxon>Aphidomorpha</taxon>
        <taxon>Aphidoidea</taxon>
        <taxon>Aphididae</taxon>
        <taxon>Aphidini</taxon>
        <taxon>Schizaphis</taxon>
    </lineage>
</organism>
<dbReference type="NCBIfam" id="NF033547">
    <property type="entry name" value="transpos_IS1595"/>
    <property type="match status" value="1"/>
</dbReference>
<dbReference type="Pfam" id="PF12762">
    <property type="entry name" value="DDE_Tnp_IS1595"/>
    <property type="match status" value="1"/>
</dbReference>
<gene>
    <name evidence="2" type="ORF">g.141621</name>
</gene>
<dbReference type="InterPro" id="IPR053164">
    <property type="entry name" value="IS1016-like_transposase"/>
</dbReference>
<dbReference type="AlphaFoldDB" id="A0A2S2NZB2"/>
<dbReference type="EMBL" id="GGMR01009427">
    <property type="protein sequence ID" value="MBY22046.1"/>
    <property type="molecule type" value="Transcribed_RNA"/>
</dbReference>
<evidence type="ECO:0000313" key="2">
    <source>
        <dbReference type="EMBL" id="MBY22046.1"/>
    </source>
</evidence>
<name>A0A2S2NZB2_SCHGA</name>
<dbReference type="PANTHER" id="PTHR47163:SF2">
    <property type="entry name" value="SI:DKEY-17M8.2"/>
    <property type="match status" value="1"/>
</dbReference>
<evidence type="ECO:0000259" key="1">
    <source>
        <dbReference type="SMART" id="SM01126"/>
    </source>
</evidence>
<accession>A0A2S2NZB2</accession>
<dbReference type="InterPro" id="IPR024445">
    <property type="entry name" value="Tnp_ISXO2-like"/>
</dbReference>
<dbReference type="PANTHER" id="PTHR47163">
    <property type="entry name" value="DDE_TNP_IS1595 DOMAIN-CONTAINING PROTEIN"/>
    <property type="match status" value="1"/>
</dbReference>
<proteinExistence type="predicted"/>
<dbReference type="SMART" id="SM01126">
    <property type="entry name" value="DDE_Tnp_IS1595"/>
    <property type="match status" value="1"/>
</dbReference>
<reference evidence="2" key="1">
    <citation type="submission" date="2018-04" db="EMBL/GenBank/DDBJ databases">
        <title>Transcriptome of Schizaphis graminum biotype I.</title>
        <authorList>
            <person name="Scully E.D."/>
            <person name="Geib S.M."/>
            <person name="Palmer N.A."/>
            <person name="Koch K."/>
            <person name="Bradshaw J."/>
            <person name="Heng-Moss T."/>
            <person name="Sarath G."/>
        </authorList>
    </citation>
    <scope>NUCLEOTIDE SEQUENCE</scope>
</reference>
<protein>
    <recommendedName>
        <fullName evidence="1">ISXO2-like transposase domain-containing protein</fullName>
    </recommendedName>
</protein>
<feature type="domain" description="ISXO2-like transposase" evidence="1">
    <location>
        <begin position="139"/>
        <end position="322"/>
    </location>
</feature>